<dbReference type="SMART" id="SM00421">
    <property type="entry name" value="HTH_LUXR"/>
    <property type="match status" value="1"/>
</dbReference>
<dbReference type="Pfam" id="PF00072">
    <property type="entry name" value="Response_reg"/>
    <property type="match status" value="1"/>
</dbReference>
<keyword evidence="9" id="KW-1185">Reference proteome</keyword>
<dbReference type="SMART" id="SM00448">
    <property type="entry name" value="REC"/>
    <property type="match status" value="1"/>
</dbReference>
<dbReference type="Gene3D" id="3.40.50.2300">
    <property type="match status" value="1"/>
</dbReference>
<dbReference type="InterPro" id="IPR011006">
    <property type="entry name" value="CheY-like_superfamily"/>
</dbReference>
<gene>
    <name evidence="8" type="ORF">CW354_00300</name>
</gene>
<dbReference type="CDD" id="cd06170">
    <property type="entry name" value="LuxR_C_like"/>
    <property type="match status" value="1"/>
</dbReference>
<evidence type="ECO:0000256" key="1">
    <source>
        <dbReference type="ARBA" id="ARBA00022553"/>
    </source>
</evidence>
<accession>A0A2S7KA07</accession>
<dbReference type="GO" id="GO:0006355">
    <property type="term" value="P:regulation of DNA-templated transcription"/>
    <property type="evidence" value="ECO:0007669"/>
    <property type="project" value="InterPro"/>
</dbReference>
<keyword evidence="4" id="KW-0804">Transcription</keyword>
<dbReference type="AlphaFoldDB" id="A0A2S7KA07"/>
<evidence type="ECO:0000259" key="7">
    <source>
        <dbReference type="PROSITE" id="PS50110"/>
    </source>
</evidence>
<keyword evidence="1 5" id="KW-0597">Phosphoprotein</keyword>
<dbReference type="Gene3D" id="1.10.10.10">
    <property type="entry name" value="Winged helix-like DNA-binding domain superfamily/Winged helix DNA-binding domain"/>
    <property type="match status" value="1"/>
</dbReference>
<dbReference type="PANTHER" id="PTHR43214">
    <property type="entry name" value="TWO-COMPONENT RESPONSE REGULATOR"/>
    <property type="match status" value="1"/>
</dbReference>
<dbReference type="GO" id="GO:0000160">
    <property type="term" value="P:phosphorelay signal transduction system"/>
    <property type="evidence" value="ECO:0007669"/>
    <property type="project" value="InterPro"/>
</dbReference>
<dbReference type="PRINTS" id="PR00038">
    <property type="entry name" value="HTHLUXR"/>
</dbReference>
<reference evidence="8 9" key="1">
    <citation type="submission" date="2017-12" db="EMBL/GenBank/DDBJ databases">
        <authorList>
            <person name="Hurst M.R.H."/>
        </authorList>
    </citation>
    <scope>NUCLEOTIDE SEQUENCE [LARGE SCALE GENOMIC DNA]</scope>
    <source>
        <strain evidence="8 9">SY-3-19</strain>
    </source>
</reference>
<dbReference type="PANTHER" id="PTHR43214:SF41">
    <property type="entry name" value="NITRATE_NITRITE RESPONSE REGULATOR PROTEIN NARP"/>
    <property type="match status" value="1"/>
</dbReference>
<evidence type="ECO:0000256" key="5">
    <source>
        <dbReference type="PROSITE-ProRule" id="PRU00169"/>
    </source>
</evidence>
<sequence length="216" mass="23267">MGGGLSVLTYSVVIADDHMLVRHSIRRILENAAEFEVVGEADNGVSAVTLVKSLRPHLVVLDIAMPQATGVEVIEEVRRWSPETKIAVITGMNSNSMLQHVYESGVDGVFLKTGDASGWAGDFLAICEGERRISDSVRKLVNDRAGKDALTGRERQILFGIARGETNAVIAERLGISANTVDKHRTSIMRKLGVHSAAALLARALRDGLLEGANQN</sequence>
<proteinExistence type="predicted"/>
<dbReference type="EMBL" id="PJCH01000001">
    <property type="protein sequence ID" value="PQA89354.1"/>
    <property type="molecule type" value="Genomic_DNA"/>
</dbReference>
<dbReference type="Pfam" id="PF00196">
    <property type="entry name" value="GerE"/>
    <property type="match status" value="1"/>
</dbReference>
<dbReference type="InterPro" id="IPR058245">
    <property type="entry name" value="NreC/VraR/RcsB-like_REC"/>
</dbReference>
<feature type="domain" description="Response regulatory" evidence="7">
    <location>
        <begin position="11"/>
        <end position="127"/>
    </location>
</feature>
<dbReference type="GO" id="GO:0003677">
    <property type="term" value="F:DNA binding"/>
    <property type="evidence" value="ECO:0007669"/>
    <property type="project" value="UniProtKB-KW"/>
</dbReference>
<dbReference type="InterPro" id="IPR036388">
    <property type="entry name" value="WH-like_DNA-bd_sf"/>
</dbReference>
<evidence type="ECO:0000256" key="4">
    <source>
        <dbReference type="ARBA" id="ARBA00023163"/>
    </source>
</evidence>
<feature type="domain" description="HTH luxR-type" evidence="6">
    <location>
        <begin position="143"/>
        <end position="208"/>
    </location>
</feature>
<dbReference type="PROSITE" id="PS50043">
    <property type="entry name" value="HTH_LUXR_2"/>
    <property type="match status" value="1"/>
</dbReference>
<dbReference type="InterPro" id="IPR016032">
    <property type="entry name" value="Sig_transdc_resp-reg_C-effctor"/>
</dbReference>
<evidence type="ECO:0000256" key="2">
    <source>
        <dbReference type="ARBA" id="ARBA00023015"/>
    </source>
</evidence>
<evidence type="ECO:0000313" key="8">
    <source>
        <dbReference type="EMBL" id="PQA89354.1"/>
    </source>
</evidence>
<dbReference type="PROSITE" id="PS00622">
    <property type="entry name" value="HTH_LUXR_1"/>
    <property type="match status" value="1"/>
</dbReference>
<dbReference type="InterPro" id="IPR000792">
    <property type="entry name" value="Tscrpt_reg_LuxR_C"/>
</dbReference>
<dbReference type="OrthoDB" id="9782896at2"/>
<dbReference type="Proteomes" id="UP000239504">
    <property type="component" value="Unassembled WGS sequence"/>
</dbReference>
<feature type="modified residue" description="4-aspartylphosphate" evidence="5">
    <location>
        <position position="62"/>
    </location>
</feature>
<protein>
    <submittedName>
        <fullName evidence="8">DNA-binding response regulator</fullName>
    </submittedName>
</protein>
<evidence type="ECO:0000313" key="9">
    <source>
        <dbReference type="Proteomes" id="UP000239504"/>
    </source>
</evidence>
<dbReference type="SUPFAM" id="SSF46894">
    <property type="entry name" value="C-terminal effector domain of the bipartite response regulators"/>
    <property type="match status" value="1"/>
</dbReference>
<dbReference type="InterPro" id="IPR001789">
    <property type="entry name" value="Sig_transdc_resp-reg_receiver"/>
</dbReference>
<name>A0A2S7KA07_9PROT</name>
<dbReference type="InterPro" id="IPR039420">
    <property type="entry name" value="WalR-like"/>
</dbReference>
<keyword evidence="3 8" id="KW-0238">DNA-binding</keyword>
<dbReference type="PROSITE" id="PS50110">
    <property type="entry name" value="RESPONSE_REGULATORY"/>
    <property type="match status" value="1"/>
</dbReference>
<evidence type="ECO:0000259" key="6">
    <source>
        <dbReference type="PROSITE" id="PS50043"/>
    </source>
</evidence>
<keyword evidence="2" id="KW-0805">Transcription regulation</keyword>
<dbReference type="CDD" id="cd17535">
    <property type="entry name" value="REC_NarL-like"/>
    <property type="match status" value="1"/>
</dbReference>
<comment type="caution">
    <text evidence="8">The sequence shown here is derived from an EMBL/GenBank/DDBJ whole genome shotgun (WGS) entry which is preliminary data.</text>
</comment>
<evidence type="ECO:0000256" key="3">
    <source>
        <dbReference type="ARBA" id="ARBA00023125"/>
    </source>
</evidence>
<dbReference type="SUPFAM" id="SSF52172">
    <property type="entry name" value="CheY-like"/>
    <property type="match status" value="1"/>
</dbReference>
<organism evidence="8 9">
    <name type="scientific">Hyphococcus luteus</name>
    <dbReference type="NCBI Taxonomy" id="2058213"/>
    <lineage>
        <taxon>Bacteria</taxon>
        <taxon>Pseudomonadati</taxon>
        <taxon>Pseudomonadota</taxon>
        <taxon>Alphaproteobacteria</taxon>
        <taxon>Parvularculales</taxon>
        <taxon>Parvularculaceae</taxon>
        <taxon>Hyphococcus</taxon>
    </lineage>
</organism>